<evidence type="ECO:0000256" key="12">
    <source>
        <dbReference type="PIRSR" id="PIRSR005639-2"/>
    </source>
</evidence>
<keyword evidence="4 10" id="KW-0315">Glutamine amidotransferase</keyword>
<dbReference type="Proteomes" id="UP000031465">
    <property type="component" value="Unassembled WGS sequence"/>
</dbReference>
<keyword evidence="5 10" id="KW-0456">Lyase</keyword>
<dbReference type="Gene3D" id="3.40.50.880">
    <property type="match status" value="1"/>
</dbReference>
<evidence type="ECO:0000256" key="3">
    <source>
        <dbReference type="ARBA" id="ARBA00022898"/>
    </source>
</evidence>
<dbReference type="Pfam" id="PF01174">
    <property type="entry name" value="SNO"/>
    <property type="match status" value="1"/>
</dbReference>
<evidence type="ECO:0000256" key="5">
    <source>
        <dbReference type="ARBA" id="ARBA00023239"/>
    </source>
</evidence>
<dbReference type="GO" id="GO:0036381">
    <property type="term" value="F:pyridoxal 5'-phosphate synthase (glutamine hydrolysing) activity"/>
    <property type="evidence" value="ECO:0007669"/>
    <property type="project" value="UniProtKB-UniRule"/>
</dbReference>
<dbReference type="PANTHER" id="PTHR31559">
    <property type="entry name" value="PYRIDOXAL 5'-PHOSPHATE SYNTHASE SUBUNIT SNO"/>
    <property type="match status" value="1"/>
</dbReference>
<comment type="caution">
    <text evidence="13">The sequence shown here is derived from an EMBL/GenBank/DDBJ whole genome shotgun (WGS) entry which is preliminary data.</text>
</comment>
<dbReference type="InterPro" id="IPR021196">
    <property type="entry name" value="PdxT/SNO_CS"/>
</dbReference>
<dbReference type="GO" id="GO:0004359">
    <property type="term" value="F:glutaminase activity"/>
    <property type="evidence" value="ECO:0007669"/>
    <property type="project" value="UniProtKB-UniRule"/>
</dbReference>
<keyword evidence="2 10" id="KW-0378">Hydrolase</keyword>
<evidence type="ECO:0000256" key="11">
    <source>
        <dbReference type="PIRSR" id="PIRSR005639-1"/>
    </source>
</evidence>
<dbReference type="PATRIC" id="fig|362787.3.peg.265"/>
<evidence type="ECO:0000256" key="9">
    <source>
        <dbReference type="ARBA" id="ARBA00064749"/>
    </source>
</evidence>
<dbReference type="GO" id="GO:0042823">
    <property type="term" value="P:pyridoxal phosphate biosynthetic process"/>
    <property type="evidence" value="ECO:0007669"/>
    <property type="project" value="UniProtKB-UniRule"/>
</dbReference>
<dbReference type="GO" id="GO:1903600">
    <property type="term" value="C:glutaminase complex"/>
    <property type="evidence" value="ECO:0007669"/>
    <property type="project" value="TreeGrafter"/>
</dbReference>
<dbReference type="PROSITE" id="PS51273">
    <property type="entry name" value="GATASE_TYPE_1"/>
    <property type="match status" value="1"/>
</dbReference>
<dbReference type="CDD" id="cd01749">
    <property type="entry name" value="GATase1_PB"/>
    <property type="match status" value="1"/>
</dbReference>
<dbReference type="GO" id="GO:0006543">
    <property type="term" value="P:L-glutamine catabolic process"/>
    <property type="evidence" value="ECO:0007669"/>
    <property type="project" value="UniProtKB-UniRule"/>
</dbReference>
<feature type="active site" description="Charge relay system" evidence="10 11">
    <location>
        <position position="171"/>
    </location>
</feature>
<accession>A0A0C1JTY3</accession>
<dbReference type="PROSITE" id="PS01236">
    <property type="entry name" value="PDXT_SNO_1"/>
    <property type="match status" value="1"/>
</dbReference>
<feature type="binding site" evidence="10 12">
    <location>
        <position position="104"/>
    </location>
    <ligand>
        <name>L-glutamine</name>
        <dbReference type="ChEBI" id="CHEBI:58359"/>
    </ligand>
</feature>
<evidence type="ECO:0000256" key="7">
    <source>
        <dbReference type="ARBA" id="ARBA00049534"/>
    </source>
</evidence>
<dbReference type="UniPathway" id="UPA00245"/>
<dbReference type="InterPro" id="IPR002161">
    <property type="entry name" value="PdxT/SNO"/>
</dbReference>
<dbReference type="RefSeq" id="WP_039356284.1">
    <property type="nucleotide sequence ID" value="NZ_JSAN01000017.1"/>
</dbReference>
<evidence type="ECO:0000313" key="13">
    <source>
        <dbReference type="EMBL" id="KIC73926.1"/>
    </source>
</evidence>
<dbReference type="EC" id="4.3.3.6" evidence="10"/>
<sequence>MLIGILALQGDFFKHQEMLHSLGVETIQVKTRNELDFCDALIIPGGESTVMMRQLETTNLKELLVHFAIHKPVFGTCAGLILMSSHVQNSAMMPLGLLHITVERNAFGRQVDSFQVDVSVYLKPGDEICFPAFFIRAPRIRTSETPVQILASYEGEPILVRQGHYLGASFHPELTVNPSIHLYFLEMVKENLENHKK</sequence>
<keyword evidence="3 10" id="KW-0663">Pyridoxal phosphate</keyword>
<dbReference type="FunFam" id="3.40.50.880:FF:000010">
    <property type="entry name" value="uncharacterized protein LOC100176842 isoform X2"/>
    <property type="match status" value="1"/>
</dbReference>
<comment type="similarity">
    <text evidence="1 10">Belongs to the glutaminase PdxT/SNO family.</text>
</comment>
<evidence type="ECO:0000256" key="2">
    <source>
        <dbReference type="ARBA" id="ARBA00022801"/>
    </source>
</evidence>
<comment type="pathway">
    <text evidence="10">Cofactor biosynthesis; pyridoxal 5'-phosphate biosynthesis.</text>
</comment>
<comment type="subunit">
    <text evidence="9 10">In the presence of PdxS, forms a dodecamer of heterodimers. Only shows activity in the heterodimer.</text>
</comment>
<dbReference type="HAMAP" id="MF_01615">
    <property type="entry name" value="PdxT"/>
    <property type="match status" value="1"/>
</dbReference>
<organism evidence="13 14">
    <name type="scientific">Candidatus Protochlamydia amoebophila</name>
    <dbReference type="NCBI Taxonomy" id="362787"/>
    <lineage>
        <taxon>Bacteria</taxon>
        <taxon>Pseudomonadati</taxon>
        <taxon>Chlamydiota</taxon>
        <taxon>Chlamydiia</taxon>
        <taxon>Parachlamydiales</taxon>
        <taxon>Parachlamydiaceae</taxon>
        <taxon>Candidatus Protochlamydia</taxon>
    </lineage>
</organism>
<dbReference type="InterPro" id="IPR029062">
    <property type="entry name" value="Class_I_gatase-like"/>
</dbReference>
<feature type="active site" description="Nucleophile" evidence="10 11">
    <location>
        <position position="77"/>
    </location>
</feature>
<feature type="active site" description="Charge relay system" evidence="10 11">
    <location>
        <position position="173"/>
    </location>
</feature>
<dbReference type="PIRSF" id="PIRSF005639">
    <property type="entry name" value="Glut_amidoT_SNO"/>
    <property type="match status" value="1"/>
</dbReference>
<dbReference type="EMBL" id="JSAN01000017">
    <property type="protein sequence ID" value="KIC73926.1"/>
    <property type="molecule type" value="Genomic_DNA"/>
</dbReference>
<name>A0A0C1JTY3_9BACT</name>
<evidence type="ECO:0000256" key="10">
    <source>
        <dbReference type="HAMAP-Rule" id="MF_01615"/>
    </source>
</evidence>
<evidence type="ECO:0000256" key="4">
    <source>
        <dbReference type="ARBA" id="ARBA00022962"/>
    </source>
</evidence>
<feature type="binding site" evidence="10 12">
    <location>
        <begin position="46"/>
        <end position="48"/>
    </location>
    <ligand>
        <name>L-glutamine</name>
        <dbReference type="ChEBI" id="CHEBI:58359"/>
    </ligand>
</feature>
<evidence type="ECO:0000256" key="8">
    <source>
        <dbReference type="ARBA" id="ARBA00054599"/>
    </source>
</evidence>
<comment type="function">
    <text evidence="8 10">Catalyzes the hydrolysis of glutamine to glutamate and ammonia as part of the biosynthesis of pyridoxal 5'-phosphate. The resulting ammonia molecule is channeled to the active site of PdxS.</text>
</comment>
<comment type="catalytic activity">
    <reaction evidence="6 10">
        <text>aldehydo-D-ribose 5-phosphate + D-glyceraldehyde 3-phosphate + L-glutamine = pyridoxal 5'-phosphate + L-glutamate + phosphate + 3 H2O + H(+)</text>
        <dbReference type="Rhea" id="RHEA:31507"/>
        <dbReference type="ChEBI" id="CHEBI:15377"/>
        <dbReference type="ChEBI" id="CHEBI:15378"/>
        <dbReference type="ChEBI" id="CHEBI:29985"/>
        <dbReference type="ChEBI" id="CHEBI:43474"/>
        <dbReference type="ChEBI" id="CHEBI:58273"/>
        <dbReference type="ChEBI" id="CHEBI:58359"/>
        <dbReference type="ChEBI" id="CHEBI:59776"/>
        <dbReference type="ChEBI" id="CHEBI:597326"/>
        <dbReference type="EC" id="4.3.3.6"/>
    </reaction>
</comment>
<dbReference type="PANTHER" id="PTHR31559:SF0">
    <property type="entry name" value="PYRIDOXAL 5'-PHOSPHATE SYNTHASE SUBUNIT SNO1-RELATED"/>
    <property type="match status" value="1"/>
</dbReference>
<proteinExistence type="inferred from homology"/>
<evidence type="ECO:0000256" key="6">
    <source>
        <dbReference type="ARBA" id="ARBA00047992"/>
    </source>
</evidence>
<dbReference type="EC" id="3.5.1.2" evidence="10"/>
<protein>
    <recommendedName>
        <fullName evidence="10">Pyridoxal 5'-phosphate synthase subunit PdxT</fullName>
        <ecNumber evidence="10">4.3.3.6</ecNumber>
    </recommendedName>
    <alternativeName>
        <fullName evidence="10">Pdx2</fullName>
    </alternativeName>
    <alternativeName>
        <fullName evidence="10">Pyridoxal 5'-phosphate synthase glutaminase subunit</fullName>
        <ecNumber evidence="10">3.5.1.2</ecNumber>
    </alternativeName>
</protein>
<gene>
    <name evidence="10 13" type="primary">pdxT</name>
    <name evidence="13" type="ORF">DB44_AS00220</name>
</gene>
<dbReference type="NCBIfam" id="TIGR03800">
    <property type="entry name" value="PLP_synth_Pdx2"/>
    <property type="match status" value="1"/>
</dbReference>
<evidence type="ECO:0000256" key="1">
    <source>
        <dbReference type="ARBA" id="ARBA00008345"/>
    </source>
</evidence>
<keyword evidence="13" id="KW-0808">Transferase</keyword>
<evidence type="ECO:0000313" key="14">
    <source>
        <dbReference type="Proteomes" id="UP000031465"/>
    </source>
</evidence>
<reference evidence="13 14" key="1">
    <citation type="journal article" date="2014" name="Mol. Biol. Evol.">
        <title>Massive expansion of Ubiquitination-related gene families within the Chlamydiae.</title>
        <authorList>
            <person name="Domman D."/>
            <person name="Collingro A."/>
            <person name="Lagkouvardos I."/>
            <person name="Gehre L."/>
            <person name="Weinmaier T."/>
            <person name="Rattei T."/>
            <person name="Subtil A."/>
            <person name="Horn M."/>
        </authorList>
    </citation>
    <scope>NUCLEOTIDE SEQUENCE [LARGE SCALE GENOMIC DNA]</scope>
    <source>
        <strain evidence="13 14">EI2</strain>
    </source>
</reference>
<comment type="catalytic activity">
    <reaction evidence="7 10">
        <text>L-glutamine + H2O = L-glutamate + NH4(+)</text>
        <dbReference type="Rhea" id="RHEA:15889"/>
        <dbReference type="ChEBI" id="CHEBI:15377"/>
        <dbReference type="ChEBI" id="CHEBI:28938"/>
        <dbReference type="ChEBI" id="CHEBI:29985"/>
        <dbReference type="ChEBI" id="CHEBI:58359"/>
        <dbReference type="EC" id="3.5.1.2"/>
    </reaction>
</comment>
<dbReference type="GO" id="GO:0016740">
    <property type="term" value="F:transferase activity"/>
    <property type="evidence" value="ECO:0007669"/>
    <property type="project" value="UniProtKB-KW"/>
</dbReference>
<dbReference type="GO" id="GO:0008614">
    <property type="term" value="P:pyridoxine metabolic process"/>
    <property type="evidence" value="ECO:0007669"/>
    <property type="project" value="TreeGrafter"/>
</dbReference>
<dbReference type="PROSITE" id="PS51130">
    <property type="entry name" value="PDXT_SNO_2"/>
    <property type="match status" value="1"/>
</dbReference>
<feature type="binding site" evidence="10 12">
    <location>
        <begin position="135"/>
        <end position="136"/>
    </location>
    <ligand>
        <name>L-glutamine</name>
        <dbReference type="ChEBI" id="CHEBI:58359"/>
    </ligand>
</feature>
<dbReference type="SUPFAM" id="SSF52317">
    <property type="entry name" value="Class I glutamine amidotransferase-like"/>
    <property type="match status" value="1"/>
</dbReference>
<dbReference type="GO" id="GO:0005829">
    <property type="term" value="C:cytosol"/>
    <property type="evidence" value="ECO:0007669"/>
    <property type="project" value="TreeGrafter"/>
</dbReference>
<dbReference type="AlphaFoldDB" id="A0A0C1JTY3"/>